<evidence type="ECO:0000313" key="2">
    <source>
        <dbReference type="EMBL" id="SMP34016.1"/>
    </source>
</evidence>
<evidence type="ECO:0000313" key="3">
    <source>
        <dbReference type="Proteomes" id="UP001157915"/>
    </source>
</evidence>
<dbReference type="Gene3D" id="3.90.1150.200">
    <property type="match status" value="1"/>
</dbReference>
<sequence length="128" mass="14526">MMNAKPSSVEEYLSWCSPEVREKLEQMRTTILKALPKAKEVISYNMPAFKTTEVLVYFAAAKKHIGFYPTNSGVAEFKKELKNYVTSKGAIQFPLDKPLPLKLIADISQFRAAEAEKRAELKKKKSLI</sequence>
<gene>
    <name evidence="2" type="ORF">SAMN06265367_10949</name>
</gene>
<name>A0ABY1PJC3_9BACT</name>
<accession>A0ABY1PJC3</accession>
<organism evidence="2 3">
    <name type="scientific">Algoriphagus winogradskyi</name>
    <dbReference type="NCBI Taxonomy" id="237017"/>
    <lineage>
        <taxon>Bacteria</taxon>
        <taxon>Pseudomonadati</taxon>
        <taxon>Bacteroidota</taxon>
        <taxon>Cytophagia</taxon>
        <taxon>Cytophagales</taxon>
        <taxon>Cyclobacteriaceae</taxon>
        <taxon>Algoriphagus</taxon>
    </lineage>
</organism>
<dbReference type="InterPro" id="IPR014922">
    <property type="entry name" value="YdhG-like"/>
</dbReference>
<comment type="caution">
    <text evidence="2">The sequence shown here is derived from an EMBL/GenBank/DDBJ whole genome shotgun (WGS) entry which is preliminary data.</text>
</comment>
<reference evidence="2 3" key="1">
    <citation type="submission" date="2017-05" db="EMBL/GenBank/DDBJ databases">
        <authorList>
            <person name="Varghese N."/>
            <person name="Submissions S."/>
        </authorList>
    </citation>
    <scope>NUCLEOTIDE SEQUENCE [LARGE SCALE GENOMIC DNA]</scope>
    <source>
        <strain evidence="2 3">DSM 15360</strain>
    </source>
</reference>
<dbReference type="EMBL" id="FXUA01000009">
    <property type="protein sequence ID" value="SMP34016.1"/>
    <property type="molecule type" value="Genomic_DNA"/>
</dbReference>
<feature type="domain" description="YdhG-like" evidence="1">
    <location>
        <begin position="21"/>
        <end position="110"/>
    </location>
</feature>
<evidence type="ECO:0000259" key="1">
    <source>
        <dbReference type="Pfam" id="PF08818"/>
    </source>
</evidence>
<dbReference type="SUPFAM" id="SSF159888">
    <property type="entry name" value="YdhG-like"/>
    <property type="match status" value="1"/>
</dbReference>
<protein>
    <submittedName>
        <fullName evidence="2">Uncharacterized conserved protein YdhG, YjbR/CyaY-like superfamily, DUF1801 family</fullName>
    </submittedName>
</protein>
<dbReference type="RefSeq" id="WP_283414502.1">
    <property type="nucleotide sequence ID" value="NZ_FXUA01000009.1"/>
</dbReference>
<dbReference type="Proteomes" id="UP001157915">
    <property type="component" value="Unassembled WGS sequence"/>
</dbReference>
<keyword evidence="3" id="KW-1185">Reference proteome</keyword>
<dbReference type="Pfam" id="PF08818">
    <property type="entry name" value="DUF1801"/>
    <property type="match status" value="1"/>
</dbReference>
<proteinExistence type="predicted"/>